<name>A0AAP0F9J8_9MAGN</name>
<protein>
    <submittedName>
        <fullName evidence="1">Uncharacterized protein</fullName>
    </submittedName>
</protein>
<sequence length="131" mass="13857">MLWRLLSCMTLQDISEILYGVLAWALARARLDLDTFLGTFLGGEHSGVLARALAQARLDLGTFLGMGTVAILGMSKADSLGTSKAAPWHEQGRTLADSLGTSKAAPWHEQGRAVARARSSLGTGKAYLGKG</sequence>
<accession>A0AAP0F9J8</accession>
<proteinExistence type="predicted"/>
<comment type="caution">
    <text evidence="1">The sequence shown here is derived from an EMBL/GenBank/DDBJ whole genome shotgun (WGS) entry which is preliminary data.</text>
</comment>
<evidence type="ECO:0000313" key="1">
    <source>
        <dbReference type="EMBL" id="KAK9104912.1"/>
    </source>
</evidence>
<evidence type="ECO:0000313" key="2">
    <source>
        <dbReference type="Proteomes" id="UP001419268"/>
    </source>
</evidence>
<gene>
    <name evidence="1" type="ORF">Scep_021756</name>
</gene>
<organism evidence="1 2">
    <name type="scientific">Stephania cephalantha</name>
    <dbReference type="NCBI Taxonomy" id="152367"/>
    <lineage>
        <taxon>Eukaryota</taxon>
        <taxon>Viridiplantae</taxon>
        <taxon>Streptophyta</taxon>
        <taxon>Embryophyta</taxon>
        <taxon>Tracheophyta</taxon>
        <taxon>Spermatophyta</taxon>
        <taxon>Magnoliopsida</taxon>
        <taxon>Ranunculales</taxon>
        <taxon>Menispermaceae</taxon>
        <taxon>Menispermoideae</taxon>
        <taxon>Cissampelideae</taxon>
        <taxon>Stephania</taxon>
    </lineage>
</organism>
<dbReference type="AlphaFoldDB" id="A0AAP0F9J8"/>
<reference evidence="1 2" key="1">
    <citation type="submission" date="2024-01" db="EMBL/GenBank/DDBJ databases">
        <title>Genome assemblies of Stephania.</title>
        <authorList>
            <person name="Yang L."/>
        </authorList>
    </citation>
    <scope>NUCLEOTIDE SEQUENCE [LARGE SCALE GENOMIC DNA]</scope>
    <source>
        <strain evidence="1">JXDWG</strain>
        <tissue evidence="1">Leaf</tissue>
    </source>
</reference>
<dbReference type="EMBL" id="JBBNAG010000009">
    <property type="protein sequence ID" value="KAK9104912.1"/>
    <property type="molecule type" value="Genomic_DNA"/>
</dbReference>
<keyword evidence="2" id="KW-1185">Reference proteome</keyword>
<dbReference type="Proteomes" id="UP001419268">
    <property type="component" value="Unassembled WGS sequence"/>
</dbReference>